<dbReference type="AlphaFoldDB" id="X6P7G3"/>
<sequence length="148" mass="17553">MFNKQKELENIYENHLNAYVARKKLTDILLVANTTDSSELEAAETQDLTQLETSVEQSCKNVKHCCQTILHYLAQRQNIRPHVTWENEKWQKVLHCFEAFCEVAEVKMRINWSHKMKNHKQKPLIEKIMNVKLVELAKLEVKDKILFF</sequence>
<dbReference type="EMBL" id="ASPP01003288">
    <property type="protein sequence ID" value="ETO33577.1"/>
    <property type="molecule type" value="Genomic_DNA"/>
</dbReference>
<accession>X6P7G3</accession>
<dbReference type="Proteomes" id="UP000023152">
    <property type="component" value="Unassembled WGS sequence"/>
</dbReference>
<gene>
    <name evidence="1" type="ORF">RFI_03526</name>
</gene>
<organism evidence="1 2">
    <name type="scientific">Reticulomyxa filosa</name>
    <dbReference type="NCBI Taxonomy" id="46433"/>
    <lineage>
        <taxon>Eukaryota</taxon>
        <taxon>Sar</taxon>
        <taxon>Rhizaria</taxon>
        <taxon>Retaria</taxon>
        <taxon>Foraminifera</taxon>
        <taxon>Monothalamids</taxon>
        <taxon>Reticulomyxidae</taxon>
        <taxon>Reticulomyxa</taxon>
    </lineage>
</organism>
<evidence type="ECO:0000313" key="2">
    <source>
        <dbReference type="Proteomes" id="UP000023152"/>
    </source>
</evidence>
<comment type="caution">
    <text evidence="1">The sequence shown here is derived from an EMBL/GenBank/DDBJ whole genome shotgun (WGS) entry which is preliminary data.</text>
</comment>
<evidence type="ECO:0000313" key="1">
    <source>
        <dbReference type="EMBL" id="ETO33577.1"/>
    </source>
</evidence>
<name>X6P7G3_RETFI</name>
<reference evidence="1 2" key="1">
    <citation type="journal article" date="2013" name="Curr. Biol.">
        <title>The Genome of the Foraminiferan Reticulomyxa filosa.</title>
        <authorList>
            <person name="Glockner G."/>
            <person name="Hulsmann N."/>
            <person name="Schleicher M."/>
            <person name="Noegel A.A."/>
            <person name="Eichinger L."/>
            <person name="Gallinger C."/>
            <person name="Pawlowski J."/>
            <person name="Sierra R."/>
            <person name="Euteneuer U."/>
            <person name="Pillet L."/>
            <person name="Moustafa A."/>
            <person name="Platzer M."/>
            <person name="Groth M."/>
            <person name="Szafranski K."/>
            <person name="Schliwa M."/>
        </authorList>
    </citation>
    <scope>NUCLEOTIDE SEQUENCE [LARGE SCALE GENOMIC DNA]</scope>
</reference>
<protein>
    <submittedName>
        <fullName evidence="1">Uncharacterized protein</fullName>
    </submittedName>
</protein>
<proteinExistence type="predicted"/>
<keyword evidence="2" id="KW-1185">Reference proteome</keyword>